<dbReference type="PIRSF" id="PIRSF004846">
    <property type="entry name" value="ModA"/>
    <property type="match status" value="1"/>
</dbReference>
<evidence type="ECO:0000256" key="2">
    <source>
        <dbReference type="ARBA" id="ARBA00022723"/>
    </source>
</evidence>
<feature type="signal peptide" evidence="5">
    <location>
        <begin position="1"/>
        <end position="22"/>
    </location>
</feature>
<protein>
    <submittedName>
        <fullName evidence="6">Molybdate ABC transporter substrate-binding protein</fullName>
    </submittedName>
</protein>
<dbReference type="CDD" id="cd13539">
    <property type="entry name" value="PBP2_AvModA"/>
    <property type="match status" value="1"/>
</dbReference>
<evidence type="ECO:0000256" key="3">
    <source>
        <dbReference type="ARBA" id="ARBA00022729"/>
    </source>
</evidence>
<comment type="similarity">
    <text evidence="1">Belongs to the bacterial solute-binding protein ModA family.</text>
</comment>
<dbReference type="SUPFAM" id="SSF53850">
    <property type="entry name" value="Periplasmic binding protein-like II"/>
    <property type="match status" value="1"/>
</dbReference>
<dbReference type="PANTHER" id="PTHR30632">
    <property type="entry name" value="MOLYBDATE-BINDING PERIPLASMIC PROTEIN"/>
    <property type="match status" value="1"/>
</dbReference>
<dbReference type="InterPro" id="IPR044084">
    <property type="entry name" value="AvModA-like_subst-bd"/>
</dbReference>
<dbReference type="RefSeq" id="WP_152157368.1">
    <property type="nucleotide sequence ID" value="NZ_WEHX01000002.1"/>
</dbReference>
<keyword evidence="2 4" id="KW-0479">Metal-binding</keyword>
<dbReference type="AlphaFoldDB" id="A0A6I1ER90"/>
<dbReference type="NCBIfam" id="TIGR01256">
    <property type="entry name" value="modA"/>
    <property type="match status" value="1"/>
</dbReference>
<dbReference type="Proteomes" id="UP000430564">
    <property type="component" value="Unassembled WGS sequence"/>
</dbReference>
<dbReference type="EMBL" id="WEHX01000002">
    <property type="protein sequence ID" value="KAB7663097.1"/>
    <property type="molecule type" value="Genomic_DNA"/>
</dbReference>
<dbReference type="InterPro" id="IPR050682">
    <property type="entry name" value="ModA/WtpA"/>
</dbReference>
<dbReference type="GO" id="GO:0015689">
    <property type="term" value="P:molybdate ion transport"/>
    <property type="evidence" value="ECO:0007669"/>
    <property type="project" value="InterPro"/>
</dbReference>
<evidence type="ECO:0000313" key="7">
    <source>
        <dbReference type="Proteomes" id="UP000430564"/>
    </source>
</evidence>
<evidence type="ECO:0000256" key="1">
    <source>
        <dbReference type="ARBA" id="ARBA00009175"/>
    </source>
</evidence>
<gene>
    <name evidence="6" type="primary">modA</name>
    <name evidence="6" type="ORF">GBM95_00925</name>
</gene>
<evidence type="ECO:0000313" key="6">
    <source>
        <dbReference type="EMBL" id="KAB7663097.1"/>
    </source>
</evidence>
<evidence type="ECO:0000256" key="5">
    <source>
        <dbReference type="SAM" id="SignalP"/>
    </source>
</evidence>
<dbReference type="OrthoDB" id="9785015at2"/>
<dbReference type="InterPro" id="IPR005950">
    <property type="entry name" value="ModA"/>
</dbReference>
<comment type="caution">
    <text evidence="6">The sequence shown here is derived from an EMBL/GenBank/DDBJ whole genome shotgun (WGS) entry which is preliminary data.</text>
</comment>
<dbReference type="PANTHER" id="PTHR30632:SF14">
    <property type="entry name" value="TUNGSTATE_MOLYBDATE_CHROMATE-BINDING PROTEIN MODA"/>
    <property type="match status" value="1"/>
</dbReference>
<feature type="chain" id="PRO_5026332681" evidence="5">
    <location>
        <begin position="23"/>
        <end position="254"/>
    </location>
</feature>
<feature type="binding site" evidence="4">
    <location>
        <position position="168"/>
    </location>
    <ligand>
        <name>molybdate</name>
        <dbReference type="ChEBI" id="CHEBI:36264"/>
    </ligand>
</feature>
<dbReference type="GO" id="GO:0030973">
    <property type="term" value="F:molybdate ion binding"/>
    <property type="evidence" value="ECO:0007669"/>
    <property type="project" value="InterPro"/>
</dbReference>
<evidence type="ECO:0000256" key="4">
    <source>
        <dbReference type="PIRSR" id="PIRSR004846-1"/>
    </source>
</evidence>
<sequence length="254" mass="26543">MKKFVLAAAAAIVASAAFAVSAEEVHVAVAANFTAPAKDLQPIYEKATGDKLVLSFGATGAFYAQIKNGAPFDVLLAADAKTPAKAIKEGYGVAGTSYTYAVGKLVLWSSDANLVKNDVASVINSAAVKHVAIANPKLAPYGEAAYQTLKSLGLEKAAEPKTVLGDNIGKTFQFVKTGNAEAGFIALSQCFKGGKFTSGSGYVIPQELYGEIKQDAVLLKAGEKNEGAKRFLKFLKESKEATDVRTAYGYGTAK</sequence>
<accession>A0A6I1ER90</accession>
<dbReference type="GO" id="GO:0046872">
    <property type="term" value="F:metal ion binding"/>
    <property type="evidence" value="ECO:0007669"/>
    <property type="project" value="UniProtKB-KW"/>
</dbReference>
<proteinExistence type="inferred from homology"/>
<keyword evidence="3 5" id="KW-0732">Signal</keyword>
<keyword evidence="4" id="KW-0500">Molybdenum</keyword>
<organism evidence="6 7">
    <name type="scientific">Sutterella seckii</name>
    <dbReference type="NCBI Taxonomy" id="1944635"/>
    <lineage>
        <taxon>Bacteria</taxon>
        <taxon>Pseudomonadati</taxon>
        <taxon>Pseudomonadota</taxon>
        <taxon>Betaproteobacteria</taxon>
        <taxon>Burkholderiales</taxon>
        <taxon>Sutterellaceae</taxon>
        <taxon>Sutterella</taxon>
    </lineage>
</organism>
<reference evidence="6 7" key="1">
    <citation type="submission" date="2019-10" db="EMBL/GenBank/DDBJ databases">
        <title>Genome diversity of Sutterella seckii.</title>
        <authorList>
            <person name="Chaplin A.V."/>
            <person name="Sokolova S.R."/>
            <person name="Mosin K.A."/>
            <person name="Ivanova E.L."/>
            <person name="Kochetkova T.O."/>
            <person name="Goltsov A.Y."/>
            <person name="Trofimov D.Y."/>
            <person name="Efimov B.A."/>
        </authorList>
    </citation>
    <scope>NUCLEOTIDE SEQUENCE [LARGE SCALE GENOMIC DNA]</scope>
    <source>
        <strain evidence="6 7">ASD393</strain>
    </source>
</reference>
<feature type="binding site" evidence="4">
    <location>
        <position position="59"/>
    </location>
    <ligand>
        <name>molybdate</name>
        <dbReference type="ChEBI" id="CHEBI:36264"/>
    </ligand>
</feature>
<name>A0A6I1ER90_9BURK</name>
<dbReference type="Pfam" id="PF13531">
    <property type="entry name" value="SBP_bac_11"/>
    <property type="match status" value="1"/>
</dbReference>
<dbReference type="Gene3D" id="3.40.190.10">
    <property type="entry name" value="Periplasmic binding protein-like II"/>
    <property type="match status" value="2"/>
</dbReference>